<keyword evidence="2" id="KW-1185">Reference proteome</keyword>
<organism evidence="1 2">
    <name type="scientific">Faecalibacterium longum</name>
    <dbReference type="NCBI Taxonomy" id="1851428"/>
    <lineage>
        <taxon>Bacteria</taxon>
        <taxon>Bacillati</taxon>
        <taxon>Bacillota</taxon>
        <taxon>Clostridia</taxon>
        <taxon>Eubacteriales</taxon>
        <taxon>Oscillospiraceae</taxon>
        <taxon>Faecalibacterium</taxon>
    </lineage>
</organism>
<dbReference type="Proteomes" id="UP001439984">
    <property type="component" value="Unassembled WGS sequence"/>
</dbReference>
<evidence type="ECO:0000313" key="1">
    <source>
        <dbReference type="EMBL" id="MEQ2687802.1"/>
    </source>
</evidence>
<accession>A0ABV1ILU3</accession>
<dbReference type="EMBL" id="JBBNIB010000106">
    <property type="protein sequence ID" value="MEQ2687802.1"/>
    <property type="molecule type" value="Genomic_DNA"/>
</dbReference>
<dbReference type="InterPro" id="IPR018755">
    <property type="entry name" value="Phage_Mu_Gp48"/>
</dbReference>
<comment type="caution">
    <text evidence="1">The sequence shown here is derived from an EMBL/GenBank/DDBJ whole genome shotgun (WGS) entry which is preliminary data.</text>
</comment>
<proteinExistence type="predicted"/>
<evidence type="ECO:0000313" key="2">
    <source>
        <dbReference type="Proteomes" id="UP001439984"/>
    </source>
</evidence>
<name>A0ABV1ILU3_9FIRM</name>
<reference evidence="1 2" key="1">
    <citation type="submission" date="2024-04" db="EMBL/GenBank/DDBJ databases">
        <title>Human intestinal bacterial collection.</title>
        <authorList>
            <person name="Pauvert C."/>
            <person name="Hitch T.C.A."/>
            <person name="Clavel T."/>
        </authorList>
    </citation>
    <scope>NUCLEOTIDE SEQUENCE [LARGE SCALE GENOMIC DNA]</scope>
    <source>
        <strain evidence="1 2">CLA-AA-H236</strain>
    </source>
</reference>
<sequence length="246" mass="27306">MKPDLSCELLELLPPIYREIEDYQQICAAEKAQFERLADSVHRVQDNFFVQTMDEDSVSRWERVFHIRALPSTETMAFRRQRVLSRLRTRPPFTLGFLYQQLDELIGARRWDCEVDYPAYSLTIRADAEKEASRTELPHLVNQIKPAHIAFCLCLVYDPTTIPIYAASAPCSAVTTCTVRIPGVIGPKEVTGRAYAVSAASSTRVQATVALPGVIGPKAVSAPALAGSRLANTRETITIKIGGITI</sequence>
<dbReference type="RefSeq" id="WP_227623353.1">
    <property type="nucleotide sequence ID" value="NZ_JBBNIB010000106.1"/>
</dbReference>
<protein>
    <submittedName>
        <fullName evidence="1">Phage tail protein</fullName>
    </submittedName>
</protein>
<gene>
    <name evidence="1" type="ORF">AAAU72_06365</name>
</gene>
<dbReference type="Pfam" id="PF10076">
    <property type="entry name" value="Phage_Mu_Gp48"/>
    <property type="match status" value="1"/>
</dbReference>